<sequence>MKAVSHPECLGNMILLWFYISLRRVSPASHLIRAGAGNRAHIPWASDNNDAGLVSSIAIFSGGVGARLPRHEAHMRLAHGVERIQLGEGGEERESRRGRMREAQASRDDQPFTTAAVKLNLSADIPSAYISISKPYDAISTSAGMKERGKRDIEMPTSGIVRHDSHLRKSGVNRPGIDPASPWWEASSPTAQPPRSPSAICGDVVECTLVPDGRGLARRAPIYCISAGGIGEQGRSPDTCALANRVVPHTYVKLRHDISEHLSRYALGSGYLYPPLMSSTSVWRASFTLSYKTYALVTRTNIRLGRSYVLQSSTTFRLYQQPNRVVSLHQQFWVHKLPAATVLGSRRPLHNRDGCVCSFRDVRHVKAGTDEGKQFWKTGGRVDKQWELGRLGSARLGSGVTLPGALFCNFSCFRNIFTLTTAETTVAGCSSQTEHLCIPPLYTWNYLAGAAANFTDCIVATQPACPCYNTRRNHVACEGPSRRHFISIMPESLSPDEYSTTRPTKIATTTIFNLANRSAAEKRSRSKLLMKTVHFERETTAIGTCSELRAKHSIVLRTWKPGRAGVTKDKAIIAATLSELTFLIPGIHLACVFAVSAAAELLSVACTLRLQSKTIVHISTADWLLAVTVGDYDWACRRLAVVGMEKAAVKYETAARVSCVNYVMWVGGALPAGSAVFAQLVLDAACYVTSAPARPPLPGSCPLPASAAGTPPACLSVWCRLFTLK</sequence>
<gene>
    <name evidence="2" type="ORF">PR048_017438</name>
</gene>
<accession>A0ABQ9H9I7</accession>
<proteinExistence type="predicted"/>
<reference evidence="2 3" key="1">
    <citation type="submission" date="2023-02" db="EMBL/GenBank/DDBJ databases">
        <title>LHISI_Scaffold_Assembly.</title>
        <authorList>
            <person name="Stuart O.P."/>
            <person name="Cleave R."/>
            <person name="Magrath M.J.L."/>
            <person name="Mikheyev A.S."/>
        </authorList>
    </citation>
    <scope>NUCLEOTIDE SEQUENCE [LARGE SCALE GENOMIC DNA]</scope>
    <source>
        <strain evidence="2">Daus_M_001</strain>
        <tissue evidence="2">Leg muscle</tissue>
    </source>
</reference>
<comment type="caution">
    <text evidence="2">The sequence shown here is derived from an EMBL/GenBank/DDBJ whole genome shotgun (WGS) entry which is preliminary data.</text>
</comment>
<evidence type="ECO:0000313" key="2">
    <source>
        <dbReference type="EMBL" id="KAJ8880965.1"/>
    </source>
</evidence>
<organism evidence="2 3">
    <name type="scientific">Dryococelus australis</name>
    <dbReference type="NCBI Taxonomy" id="614101"/>
    <lineage>
        <taxon>Eukaryota</taxon>
        <taxon>Metazoa</taxon>
        <taxon>Ecdysozoa</taxon>
        <taxon>Arthropoda</taxon>
        <taxon>Hexapoda</taxon>
        <taxon>Insecta</taxon>
        <taxon>Pterygota</taxon>
        <taxon>Neoptera</taxon>
        <taxon>Polyneoptera</taxon>
        <taxon>Phasmatodea</taxon>
        <taxon>Verophasmatodea</taxon>
        <taxon>Anareolatae</taxon>
        <taxon>Phasmatidae</taxon>
        <taxon>Eurycanthinae</taxon>
        <taxon>Dryococelus</taxon>
    </lineage>
</organism>
<protein>
    <submittedName>
        <fullName evidence="2">Uncharacterized protein</fullName>
    </submittedName>
</protein>
<evidence type="ECO:0000313" key="3">
    <source>
        <dbReference type="Proteomes" id="UP001159363"/>
    </source>
</evidence>
<feature type="compositionally biased region" description="Basic and acidic residues" evidence="1">
    <location>
        <begin position="90"/>
        <end position="110"/>
    </location>
</feature>
<name>A0ABQ9H9I7_9NEOP</name>
<dbReference type="EMBL" id="JARBHB010000006">
    <property type="protein sequence ID" value="KAJ8880965.1"/>
    <property type="molecule type" value="Genomic_DNA"/>
</dbReference>
<evidence type="ECO:0000256" key="1">
    <source>
        <dbReference type="SAM" id="MobiDB-lite"/>
    </source>
</evidence>
<feature type="region of interest" description="Disordered" evidence="1">
    <location>
        <begin position="85"/>
        <end position="110"/>
    </location>
</feature>
<dbReference type="Proteomes" id="UP001159363">
    <property type="component" value="Chromosome 5"/>
</dbReference>
<feature type="region of interest" description="Disordered" evidence="1">
    <location>
        <begin position="168"/>
        <end position="197"/>
    </location>
</feature>
<keyword evidence="3" id="KW-1185">Reference proteome</keyword>